<dbReference type="Proteomes" id="UP001220238">
    <property type="component" value="Chromosome"/>
</dbReference>
<accession>A0AB38XUD6</accession>
<dbReference type="EMBL" id="CP120206">
    <property type="protein sequence ID" value="WET43642.1"/>
    <property type="molecule type" value="Genomic_DNA"/>
</dbReference>
<name>A0AB38XUD6_CORAY</name>
<sequence length="85" mass="9173">MCQLVACGSSPRPAVGYTYATARGRSHTYRATPLPRALAHATFGRSRALAPALCSRLVAAHVHYGSAWLGSGGRKHFRQLHNENT</sequence>
<dbReference type="AlphaFoldDB" id="A0AB38XUD6"/>
<evidence type="ECO:0000313" key="2">
    <source>
        <dbReference type="Proteomes" id="UP001220238"/>
    </source>
</evidence>
<proteinExistence type="predicted"/>
<gene>
    <name evidence="1" type="ORF">P2W56_09480</name>
</gene>
<organism evidence="1 2">
    <name type="scientific">Corynebacterium amycolatum</name>
    <dbReference type="NCBI Taxonomy" id="43765"/>
    <lineage>
        <taxon>Bacteria</taxon>
        <taxon>Bacillati</taxon>
        <taxon>Actinomycetota</taxon>
        <taxon>Actinomycetes</taxon>
        <taxon>Mycobacteriales</taxon>
        <taxon>Corynebacteriaceae</taxon>
        <taxon>Corynebacterium</taxon>
    </lineage>
</organism>
<protein>
    <submittedName>
        <fullName evidence="1">Uncharacterized protein</fullName>
    </submittedName>
</protein>
<reference evidence="1" key="1">
    <citation type="submission" date="2023-03" db="EMBL/GenBank/DDBJ databases">
        <title>Corynebacterium amycolatum SB-1.</title>
        <authorList>
            <person name="Jo H."/>
        </authorList>
    </citation>
    <scope>NUCLEOTIDE SEQUENCE</scope>
    <source>
        <strain evidence="1">SB-1</strain>
    </source>
</reference>
<dbReference type="RefSeq" id="WP_141764740.1">
    <property type="nucleotide sequence ID" value="NZ_CP046975.1"/>
</dbReference>
<evidence type="ECO:0000313" key="1">
    <source>
        <dbReference type="EMBL" id="WET43642.1"/>
    </source>
</evidence>
<dbReference type="GeneID" id="92768590"/>